<sequence length="179" mass="20472">MPKYLRQTGSGHIYHWTPALAKRPDMIPYNEETARIRMEQLQKRLAEIKARKEAGEKGTAGNPNITMIEQAKELASLETEVERLENEERVADEAKAMEEATGNVKAEGKAMTNEDIVAEAREKKIEADPQVRAIRAMANTDDVESYMLSEFGENIDKRRALKALKDYAEMKRIDRMFEK</sequence>
<keyword evidence="1" id="KW-0175">Coiled coil</keyword>
<accession>A0A6H1ZNS9</accession>
<dbReference type="EMBL" id="MT144110">
    <property type="protein sequence ID" value="QJA48935.1"/>
    <property type="molecule type" value="Genomic_DNA"/>
</dbReference>
<reference evidence="2" key="1">
    <citation type="submission" date="2020-03" db="EMBL/GenBank/DDBJ databases">
        <title>The deep terrestrial virosphere.</title>
        <authorList>
            <person name="Holmfeldt K."/>
            <person name="Nilsson E."/>
            <person name="Simone D."/>
            <person name="Lopez-Fernandez M."/>
            <person name="Wu X."/>
            <person name="de Brujin I."/>
            <person name="Lundin D."/>
            <person name="Andersson A."/>
            <person name="Bertilsson S."/>
            <person name="Dopson M."/>
        </authorList>
    </citation>
    <scope>NUCLEOTIDE SEQUENCE</scope>
    <source>
        <strain evidence="2">TM448A01197</strain>
    </source>
</reference>
<protein>
    <submittedName>
        <fullName evidence="2">Uncharacterized protein</fullName>
    </submittedName>
</protein>
<gene>
    <name evidence="2" type="ORF">TM448A01197_0002</name>
</gene>
<evidence type="ECO:0000256" key="1">
    <source>
        <dbReference type="SAM" id="Coils"/>
    </source>
</evidence>
<name>A0A6H1ZNS9_9ZZZZ</name>
<organism evidence="2">
    <name type="scientific">viral metagenome</name>
    <dbReference type="NCBI Taxonomy" id="1070528"/>
    <lineage>
        <taxon>unclassified sequences</taxon>
        <taxon>metagenomes</taxon>
        <taxon>organismal metagenomes</taxon>
    </lineage>
</organism>
<feature type="coiled-coil region" evidence="1">
    <location>
        <begin position="31"/>
        <end position="97"/>
    </location>
</feature>
<dbReference type="AlphaFoldDB" id="A0A6H1ZNS9"/>
<evidence type="ECO:0000313" key="2">
    <source>
        <dbReference type="EMBL" id="QJA48935.1"/>
    </source>
</evidence>
<proteinExistence type="predicted"/>